<dbReference type="Gene3D" id="3.40.50.10540">
    <property type="entry name" value="Crotonobetainyl-coa:carnitine coa-transferase, domain 1"/>
    <property type="match status" value="1"/>
</dbReference>
<dbReference type="AlphaFoldDB" id="A0A2T9J2P5"/>
<dbReference type="SUPFAM" id="SSF89796">
    <property type="entry name" value="CoA-transferase family III (CaiB/BaiF)"/>
    <property type="match status" value="1"/>
</dbReference>
<dbReference type="EMBL" id="QDKP01000056">
    <property type="protein sequence ID" value="PVM74502.1"/>
    <property type="molecule type" value="Genomic_DNA"/>
</dbReference>
<dbReference type="RefSeq" id="WP_116569236.1">
    <property type="nucleotide sequence ID" value="NZ_QDKP01000056.1"/>
</dbReference>
<dbReference type="Proteomes" id="UP000244913">
    <property type="component" value="Unassembled WGS sequence"/>
</dbReference>
<dbReference type="InterPro" id="IPR050483">
    <property type="entry name" value="CoA-transferase_III_domain"/>
</dbReference>
<evidence type="ECO:0000313" key="2">
    <source>
        <dbReference type="EMBL" id="PVM74502.1"/>
    </source>
</evidence>
<sequence length="412" mass="42966">MRSDVRPGAALSGVKVLDLSRVLAGPWATQALADMGAEVVKVERPGVGDDTRAWGPPFFETTDGGRGDAAYFTCANRNKRSVTIDMADPRGAELIRAMAAEADVVVENFKVGGLSKYGLDYASLSAINPRLVYCSITGFGQTGPYAARAGYDYMIQAMGGLMSITGQPDGSNGAEPMKVGVAVVDLFTGLYAANAILCGLLHARAAGEGQHMDIALFDVQAAVLANQASNYFATGKAPERLGNAHPNLAPYQVFATADGAMVLAVGNDGQFRAFAKAAEAPGLAEDPRFTTNAQRVAARAELAQAMAPILARRTTRDWIALLEAAGVPCGPINTIDQVFEEPQAIQRGLVVEQTRDDLAAPIRTVASPIRASRTPVVVERPPPALGADTAAVLAGLGKTEAEIAELASAGVI</sequence>
<organism evidence="2 3">
    <name type="scientific">Caulobacter radicis</name>
    <dbReference type="NCBI Taxonomy" id="2172650"/>
    <lineage>
        <taxon>Bacteria</taxon>
        <taxon>Pseudomonadati</taxon>
        <taxon>Pseudomonadota</taxon>
        <taxon>Alphaproteobacteria</taxon>
        <taxon>Caulobacterales</taxon>
        <taxon>Caulobacteraceae</taxon>
        <taxon>Caulobacter</taxon>
    </lineage>
</organism>
<dbReference type="PANTHER" id="PTHR48207">
    <property type="entry name" value="SUCCINATE--HYDROXYMETHYLGLUTARATE COA-TRANSFERASE"/>
    <property type="match status" value="1"/>
</dbReference>
<dbReference type="GO" id="GO:0008410">
    <property type="term" value="F:CoA-transferase activity"/>
    <property type="evidence" value="ECO:0007669"/>
    <property type="project" value="TreeGrafter"/>
</dbReference>
<proteinExistence type="predicted"/>
<dbReference type="InterPro" id="IPR003673">
    <property type="entry name" value="CoA-Trfase_fam_III"/>
</dbReference>
<dbReference type="PANTHER" id="PTHR48207:SF3">
    <property type="entry name" value="SUCCINATE--HYDROXYMETHYLGLUTARATE COA-TRANSFERASE"/>
    <property type="match status" value="1"/>
</dbReference>
<keyword evidence="1 2" id="KW-0808">Transferase</keyword>
<gene>
    <name evidence="2" type="ORF">DDF65_19250</name>
</gene>
<keyword evidence="3" id="KW-1185">Reference proteome</keyword>
<name>A0A2T9J2P5_9CAUL</name>
<dbReference type="Pfam" id="PF02515">
    <property type="entry name" value="CoA_transf_3"/>
    <property type="match status" value="1"/>
</dbReference>
<dbReference type="InterPro" id="IPR044855">
    <property type="entry name" value="CoA-Trfase_III_dom3_sf"/>
</dbReference>
<accession>A0A2T9J2P5</accession>
<dbReference type="Gene3D" id="3.30.1540.10">
    <property type="entry name" value="formyl-coa transferase, domain 3"/>
    <property type="match status" value="1"/>
</dbReference>
<evidence type="ECO:0000256" key="1">
    <source>
        <dbReference type="ARBA" id="ARBA00022679"/>
    </source>
</evidence>
<comment type="caution">
    <text evidence="2">The sequence shown here is derived from an EMBL/GenBank/DDBJ whole genome shotgun (WGS) entry which is preliminary data.</text>
</comment>
<reference evidence="2 3" key="1">
    <citation type="submission" date="2018-04" db="EMBL/GenBank/DDBJ databases">
        <title>The genome sequence of Caulobacter sp. 736.</title>
        <authorList>
            <person name="Gao J."/>
            <person name="Sun J."/>
        </authorList>
    </citation>
    <scope>NUCLEOTIDE SEQUENCE [LARGE SCALE GENOMIC DNA]</scope>
    <source>
        <strain evidence="2 3">736</strain>
    </source>
</reference>
<dbReference type="InterPro" id="IPR023606">
    <property type="entry name" value="CoA-Trfase_III_dom_1_sf"/>
</dbReference>
<protein>
    <submittedName>
        <fullName evidence="2">CoA transferase</fullName>
    </submittedName>
</protein>
<evidence type="ECO:0000313" key="3">
    <source>
        <dbReference type="Proteomes" id="UP000244913"/>
    </source>
</evidence>